<keyword evidence="2" id="KW-1185">Reference proteome</keyword>
<dbReference type="Proteomes" id="UP000030019">
    <property type="component" value="Unassembled WGS sequence"/>
</dbReference>
<accession>A0A0A0DF58</accession>
<reference evidence="1 2" key="1">
    <citation type="submission" date="2014-06" db="EMBL/GenBank/DDBJ databases">
        <authorList>
            <person name="Teng J.L."/>
            <person name="Huang Y."/>
            <person name="Tse H."/>
            <person name="Lau S.K."/>
            <person name="Woo P.C."/>
        </authorList>
    </citation>
    <scope>NUCLEOTIDE SEQUENCE [LARGE SCALE GENOMIC DNA]</scope>
    <source>
        <strain evidence="1 2">HKU4</strain>
    </source>
</reference>
<name>A0A0A0DF58_9STRE</name>
<evidence type="ECO:0000313" key="1">
    <source>
        <dbReference type="EMBL" id="KGM36705.1"/>
    </source>
</evidence>
<gene>
    <name evidence="1" type="ORF">SSIN_1518</name>
</gene>
<comment type="caution">
    <text evidence="1">The sequence shown here is derived from an EMBL/GenBank/DDBJ whole genome shotgun (WGS) entry which is preliminary data.</text>
</comment>
<organism evidence="1 2">
    <name type="scientific">Streptococcus sinensis</name>
    <dbReference type="NCBI Taxonomy" id="176090"/>
    <lineage>
        <taxon>Bacteria</taxon>
        <taxon>Bacillati</taxon>
        <taxon>Bacillota</taxon>
        <taxon>Bacilli</taxon>
        <taxon>Lactobacillales</taxon>
        <taxon>Streptococcaceae</taxon>
        <taxon>Streptococcus</taxon>
    </lineage>
</organism>
<proteinExistence type="predicted"/>
<dbReference type="AlphaFoldDB" id="A0A0A0DF58"/>
<evidence type="ECO:0000313" key="2">
    <source>
        <dbReference type="Proteomes" id="UP000030019"/>
    </source>
</evidence>
<dbReference type="STRING" id="176090.SSIN_1518"/>
<dbReference type="EMBL" id="JPEN01000082">
    <property type="protein sequence ID" value="KGM36705.1"/>
    <property type="molecule type" value="Genomic_DNA"/>
</dbReference>
<sequence>MITFSLYNLFHYFSKETPYLHNNQMMKNNHSNISSYKQV</sequence>
<dbReference type="PATRIC" id="fig|176090.4.peg.1477"/>
<protein>
    <submittedName>
        <fullName evidence="1">Uncharacterized protein</fullName>
    </submittedName>
</protein>